<reference evidence="3 4" key="1">
    <citation type="journal article" date="2011" name="BMC Genomics">
        <title>Complete genome sequence of Corynebacterium variabile DSM 44702 isolated from the surface of smear-ripened cheeses and insights into cheese ripening and flavor generation.</title>
        <authorList>
            <person name="Schroeder J."/>
            <person name="Maus I."/>
            <person name="Trost E."/>
            <person name="Tauch A."/>
        </authorList>
    </citation>
    <scope>NUCLEOTIDE SEQUENCE [LARGE SCALE GENOMIC DNA]</scope>
    <source>
        <strain evidence="4">DSM 44702 / JCM 12073 / NCIMB 30131</strain>
    </source>
</reference>
<evidence type="ECO:0000313" key="3">
    <source>
        <dbReference type="EMBL" id="AEK36349.1"/>
    </source>
</evidence>
<dbReference type="Proteomes" id="UP000006659">
    <property type="component" value="Chromosome"/>
</dbReference>
<dbReference type="eggNOG" id="COG2508">
    <property type="taxonomic scope" value="Bacteria"/>
</dbReference>
<sequence>MLSPRTLRRRPLRHSGDLWHSVPVTEQTVNHTLTVQDTLALPAFRNTAVRVLVGESQLDRPVRWVHVAESARAGQLLRGGELLLATGSGWGADAASRRALVRSFHDAGAAALVLEIGQYWSDVPQEVVAECRRTGLPLITTGSEIRFIDVSEQVHATLLGREIARVEAMREVAETFTAMIVDGAPPQQLILQAARLLGAAVVLEDPAHRVVYYAVGLELPSSLLDNWASRSARWSAAVGRVGMVAEPVALPDAAGWCVDVMARGTHWGRLLVLGDPSPVAGTSHVLRQAAMALAVERLGASRPFTWEDLLHRAAMDRLTGNLYTTTDGLAEVLAASGFRTRNRSLIAVEVRGGAAGAVDATAVRRIADRTGWDVLAAPGDVTEGAATDLTDRIWAVVSAPVGGDPLSMLKSLTDWPGAAVLLSPVRRDASDLARALRSLSRVTEAEPGVTVIGGTPVSTLVDSLSADVHVRDFSRWLLGPLVDHDARHGGDLVETLRVVLEHPASRSAAATALHLSRTSLYARIATIERLLDMDLADGEVQFALGLAVRVR</sequence>
<dbReference type="PANTHER" id="PTHR33744:SF1">
    <property type="entry name" value="DNA-BINDING TRANSCRIPTIONAL ACTIVATOR ADER"/>
    <property type="match status" value="1"/>
</dbReference>
<dbReference type="Pfam" id="PF13556">
    <property type="entry name" value="HTH_30"/>
    <property type="match status" value="1"/>
</dbReference>
<name>G0HD72_CORVD</name>
<dbReference type="PANTHER" id="PTHR33744">
    <property type="entry name" value="CARBOHYDRATE DIACID REGULATOR"/>
    <property type="match status" value="1"/>
</dbReference>
<dbReference type="EMBL" id="CP002917">
    <property type="protein sequence ID" value="AEK36349.1"/>
    <property type="molecule type" value="Genomic_DNA"/>
</dbReference>
<feature type="domain" description="PucR C-terminal helix-turn-helix" evidence="2">
    <location>
        <begin position="492"/>
        <end position="550"/>
    </location>
</feature>
<accession>G0HD72</accession>
<evidence type="ECO:0000313" key="4">
    <source>
        <dbReference type="Proteomes" id="UP000006659"/>
    </source>
</evidence>
<dbReference type="AlphaFoldDB" id="G0HD72"/>
<gene>
    <name evidence="3" type="primary">purR</name>
    <name evidence="3" type="ordered locus">CVAR_0995</name>
</gene>
<evidence type="ECO:0000259" key="1">
    <source>
        <dbReference type="Pfam" id="PF07905"/>
    </source>
</evidence>
<dbReference type="STRING" id="858619.CVAR_0995"/>
<dbReference type="KEGG" id="cva:CVAR_0995"/>
<organism evidence="3 4">
    <name type="scientific">Corynebacterium variabile (strain DSM 44702 / CIP 107183 / JCM 12073 / NCIMB 30131)</name>
    <name type="common">Corynebacterium mooreparkense</name>
    <dbReference type="NCBI Taxonomy" id="858619"/>
    <lineage>
        <taxon>Bacteria</taxon>
        <taxon>Bacillati</taxon>
        <taxon>Actinomycetota</taxon>
        <taxon>Actinomycetes</taxon>
        <taxon>Mycobacteriales</taxon>
        <taxon>Corynebacteriaceae</taxon>
        <taxon>Corynebacterium</taxon>
    </lineage>
</organism>
<dbReference type="Pfam" id="PF07905">
    <property type="entry name" value="PucR"/>
    <property type="match status" value="1"/>
</dbReference>
<proteinExistence type="predicted"/>
<dbReference type="HOGENOM" id="CLU_017436_2_1_11"/>
<protein>
    <submittedName>
        <fullName evidence="3">Purine catabolism regulatory protein</fullName>
    </submittedName>
</protein>
<feature type="domain" description="Purine catabolism PurC-like" evidence="1">
    <location>
        <begin position="37"/>
        <end position="157"/>
    </location>
</feature>
<dbReference type="InterPro" id="IPR025736">
    <property type="entry name" value="PucR_C-HTH_dom"/>
</dbReference>
<dbReference type="InterPro" id="IPR012914">
    <property type="entry name" value="PucR_dom"/>
</dbReference>
<dbReference type="InterPro" id="IPR051448">
    <property type="entry name" value="CdaR-like_regulators"/>
</dbReference>
<dbReference type="Gene3D" id="1.10.10.2840">
    <property type="entry name" value="PucR C-terminal helix-turn-helix domain"/>
    <property type="match status" value="1"/>
</dbReference>
<evidence type="ECO:0000259" key="2">
    <source>
        <dbReference type="Pfam" id="PF13556"/>
    </source>
</evidence>
<dbReference type="InterPro" id="IPR042070">
    <property type="entry name" value="PucR_C-HTH_sf"/>
</dbReference>